<dbReference type="AlphaFoldDB" id="A0A1G2B380"/>
<comment type="caution">
    <text evidence="2">The sequence shown here is derived from an EMBL/GenBank/DDBJ whole genome shotgun (WGS) entry which is preliminary data.</text>
</comment>
<dbReference type="Proteomes" id="UP000179164">
    <property type="component" value="Unassembled WGS sequence"/>
</dbReference>
<evidence type="ECO:0000256" key="1">
    <source>
        <dbReference type="SAM" id="MobiDB-lite"/>
    </source>
</evidence>
<protein>
    <submittedName>
        <fullName evidence="2">Uncharacterized protein</fullName>
    </submittedName>
</protein>
<dbReference type="STRING" id="1798543.A2898_05780"/>
<proteinExistence type="predicted"/>
<name>A0A1G2B380_9BACT</name>
<evidence type="ECO:0000313" key="3">
    <source>
        <dbReference type="Proteomes" id="UP000179164"/>
    </source>
</evidence>
<feature type="region of interest" description="Disordered" evidence="1">
    <location>
        <begin position="81"/>
        <end position="113"/>
    </location>
</feature>
<accession>A0A1G2B380</accession>
<evidence type="ECO:0000313" key="2">
    <source>
        <dbReference type="EMBL" id="OGY83661.1"/>
    </source>
</evidence>
<reference evidence="2 3" key="1">
    <citation type="journal article" date="2016" name="Nat. Commun.">
        <title>Thousands of microbial genomes shed light on interconnected biogeochemical processes in an aquifer system.</title>
        <authorList>
            <person name="Anantharaman K."/>
            <person name="Brown C.T."/>
            <person name="Hug L.A."/>
            <person name="Sharon I."/>
            <person name="Castelle C.J."/>
            <person name="Probst A.J."/>
            <person name="Thomas B.C."/>
            <person name="Singh A."/>
            <person name="Wilkins M.J."/>
            <person name="Karaoz U."/>
            <person name="Brodie E.L."/>
            <person name="Williams K.H."/>
            <person name="Hubbard S.S."/>
            <person name="Banfield J.F."/>
        </authorList>
    </citation>
    <scope>NUCLEOTIDE SEQUENCE [LARGE SCALE GENOMIC DNA]</scope>
</reference>
<sequence>MPHKSFIGGTFIRTIVARVGPRVIAKLSESPGTDQVIGEFRKILELPGGEAIEQGVREWADRIPSQWRAAVNPLLEDFFRPRGGVTSEEDMRPQRGRPPQRDGSQGRQEQNPLVLGRQKITALSDTLRFPMKTALLRVQPSSVRNLIIIKLASYTPAALQNFAEDVLLGSVGGRIVDLLDLIGLKDDPEVHKVKKTGVDDDLIDAASKMLEELARVDTQACERIIDVTCDTAFDSDEDEARYYRVLARMYGDGNSERVKRSVSMLRKVSRRSIKKRRHFFGVRIDLGKQAAGWASGILFDRAETSPVTDRQLKAARARCDQAESAFDAWYAARQVAAAPLPATTTP</sequence>
<gene>
    <name evidence="2" type="ORF">A2898_05780</name>
</gene>
<organism evidence="2 3">
    <name type="scientific">Candidatus Kerfeldbacteria bacterium RIFCSPLOWO2_01_FULL_48_11</name>
    <dbReference type="NCBI Taxonomy" id="1798543"/>
    <lineage>
        <taxon>Bacteria</taxon>
        <taxon>Candidatus Kerfeldiibacteriota</taxon>
    </lineage>
</organism>
<dbReference type="EMBL" id="MHKE01000013">
    <property type="protein sequence ID" value="OGY83661.1"/>
    <property type="molecule type" value="Genomic_DNA"/>
</dbReference>